<evidence type="ECO:0000256" key="1">
    <source>
        <dbReference type="SAM" id="MobiDB-lite"/>
    </source>
</evidence>
<dbReference type="InterPro" id="IPR036047">
    <property type="entry name" value="F-box-like_dom_sf"/>
</dbReference>
<protein>
    <recommendedName>
        <fullName evidence="2">Methyltransferase type 11 domain-containing protein</fullName>
    </recommendedName>
</protein>
<dbReference type="AlphaFoldDB" id="A0A9Q0F3R2"/>
<reference evidence="3" key="1">
    <citation type="submission" date="2022-02" db="EMBL/GenBank/DDBJ databases">
        <authorList>
            <person name="Henning P.M."/>
            <person name="McCubbin A.G."/>
            <person name="Shore J.S."/>
        </authorList>
    </citation>
    <scope>NUCLEOTIDE SEQUENCE</scope>
    <source>
        <strain evidence="3">F60SS</strain>
        <tissue evidence="3">Leaves</tissue>
    </source>
</reference>
<accession>A0A9Q0F3R2</accession>
<feature type="non-terminal residue" evidence="3">
    <location>
        <position position="507"/>
    </location>
</feature>
<gene>
    <name evidence="3" type="ORF">Tsubulata_039807</name>
</gene>
<organism evidence="3 4">
    <name type="scientific">Turnera subulata</name>
    <dbReference type="NCBI Taxonomy" id="218843"/>
    <lineage>
        <taxon>Eukaryota</taxon>
        <taxon>Viridiplantae</taxon>
        <taxon>Streptophyta</taxon>
        <taxon>Embryophyta</taxon>
        <taxon>Tracheophyta</taxon>
        <taxon>Spermatophyta</taxon>
        <taxon>Magnoliopsida</taxon>
        <taxon>eudicotyledons</taxon>
        <taxon>Gunneridae</taxon>
        <taxon>Pentapetalae</taxon>
        <taxon>rosids</taxon>
        <taxon>fabids</taxon>
        <taxon>Malpighiales</taxon>
        <taxon>Passifloraceae</taxon>
        <taxon>Turnera</taxon>
    </lineage>
</organism>
<proteinExistence type="predicted"/>
<dbReference type="CDD" id="cd02440">
    <property type="entry name" value="AdoMet_MTases"/>
    <property type="match status" value="1"/>
</dbReference>
<dbReference type="Proteomes" id="UP001141552">
    <property type="component" value="Unassembled WGS sequence"/>
</dbReference>
<evidence type="ECO:0000259" key="2">
    <source>
        <dbReference type="Pfam" id="PF08241"/>
    </source>
</evidence>
<dbReference type="PANTHER" id="PTHR45085">
    <property type="entry name" value="F21J9.14"/>
    <property type="match status" value="1"/>
</dbReference>
<dbReference type="InterPro" id="IPR029063">
    <property type="entry name" value="SAM-dependent_MTases_sf"/>
</dbReference>
<dbReference type="GO" id="GO:0008757">
    <property type="term" value="F:S-adenosylmethionine-dependent methyltransferase activity"/>
    <property type="evidence" value="ECO:0007669"/>
    <property type="project" value="InterPro"/>
</dbReference>
<dbReference type="OrthoDB" id="682522at2759"/>
<feature type="region of interest" description="Disordered" evidence="1">
    <location>
        <begin position="1"/>
        <end position="20"/>
    </location>
</feature>
<feature type="domain" description="Methyltransferase type 11" evidence="2">
    <location>
        <begin position="414"/>
        <end position="495"/>
    </location>
</feature>
<dbReference type="Pfam" id="PF08241">
    <property type="entry name" value="Methyltransf_11"/>
    <property type="match status" value="1"/>
</dbReference>
<sequence length="507" mass="57085">MRPMAPATKLRRDDDPSSTVTTSINDLEDTLLTEILKRLPNAREAIACTLVSKNWCSPISAPYFGSRFIDYHHKPTEVMVVLVCGDQNQSFRVARITEFSSASKEITVEIPVFSWNGFMHWFTDNNMETVVYDPYNYPEKLLHLISNPSFGGSSRVLVNTGAECAAMIWELTDYDRPQWIMKHSVPLEQLFGGLRRRLFARDTALEWSGFGPLLINPNDNHIAYLEIKGSICLCNLKRKVVEPVKSAQLCATTFGYHGIHLIPPRTSKSSLFLSLILLHFFSSNGSKRLTIATPMNRYAQTQKKKKKKSMESHVERFLNKVSIACITIATITLLFLFLQTPKTCIPPHLHITKPHHRFPSSTCDPSLHRPHIPLAKRNHRLWSSKSWGSQVSSLATFFQNLQSWSLFHNRSRVLCVSAGAGHEVMALHKLGVGDVTGVELVDSLPLVKRADPNHLPFFDGVFDLAFTRHFDVALFPLRFVSEMERTVRRGGVCVLVVEECGGGAVDG</sequence>
<dbReference type="EMBL" id="JAKUCV010007186">
    <property type="protein sequence ID" value="KAJ4824440.1"/>
    <property type="molecule type" value="Genomic_DNA"/>
</dbReference>
<evidence type="ECO:0000313" key="4">
    <source>
        <dbReference type="Proteomes" id="UP001141552"/>
    </source>
</evidence>
<keyword evidence="4" id="KW-1185">Reference proteome</keyword>
<dbReference type="PANTHER" id="PTHR45085:SF3">
    <property type="entry name" value="S-ADENOSYL-L-METHIONINE-DEPENDENT METHYLTRANSFERASES SUPERFAMILY PROTEIN"/>
    <property type="match status" value="1"/>
</dbReference>
<evidence type="ECO:0000313" key="3">
    <source>
        <dbReference type="EMBL" id="KAJ4824440.1"/>
    </source>
</evidence>
<dbReference type="Gene3D" id="3.40.50.150">
    <property type="entry name" value="Vaccinia Virus protein VP39"/>
    <property type="match status" value="1"/>
</dbReference>
<dbReference type="InterPro" id="IPR013216">
    <property type="entry name" value="Methyltransf_11"/>
</dbReference>
<dbReference type="SUPFAM" id="SSF53335">
    <property type="entry name" value="S-adenosyl-L-methionine-dependent methyltransferases"/>
    <property type="match status" value="1"/>
</dbReference>
<name>A0A9Q0F3R2_9ROSI</name>
<reference evidence="3" key="2">
    <citation type="journal article" date="2023" name="Plants (Basel)">
        <title>Annotation of the Turnera subulata (Passifloraceae) Draft Genome Reveals the S-Locus Evolved after the Divergence of Turneroideae from Passifloroideae in a Stepwise Manner.</title>
        <authorList>
            <person name="Henning P.M."/>
            <person name="Roalson E.H."/>
            <person name="Mir W."/>
            <person name="McCubbin A.G."/>
            <person name="Shore J.S."/>
        </authorList>
    </citation>
    <scope>NUCLEOTIDE SEQUENCE</scope>
    <source>
        <strain evidence="3">F60SS</strain>
    </source>
</reference>
<comment type="caution">
    <text evidence="3">The sequence shown here is derived from an EMBL/GenBank/DDBJ whole genome shotgun (WGS) entry which is preliminary data.</text>
</comment>
<dbReference type="SUPFAM" id="SSF81383">
    <property type="entry name" value="F-box domain"/>
    <property type="match status" value="1"/>
</dbReference>